<keyword evidence="5" id="KW-0460">Magnesium</keyword>
<dbReference type="PANTHER" id="PTHR12001">
    <property type="entry name" value="GERANYLGERANYL PYROPHOSPHATE SYNTHASE"/>
    <property type="match status" value="1"/>
</dbReference>
<dbReference type="Gene3D" id="1.10.600.10">
    <property type="entry name" value="Farnesyl Diphosphate Synthase"/>
    <property type="match status" value="1"/>
</dbReference>
<dbReference type="GO" id="GO:0004659">
    <property type="term" value="F:prenyltransferase activity"/>
    <property type="evidence" value="ECO:0007669"/>
    <property type="project" value="InterPro"/>
</dbReference>
<dbReference type="GeneID" id="97558118"/>
<accession>A0A163JFD0</accession>
<evidence type="ECO:0000256" key="1">
    <source>
        <dbReference type="ARBA" id="ARBA00001946"/>
    </source>
</evidence>
<comment type="similarity">
    <text evidence="2 6">Belongs to the FPP/GGPP synthase family.</text>
</comment>
<dbReference type="SFLD" id="SFLDS00005">
    <property type="entry name" value="Isoprenoid_Synthase_Type_I"/>
    <property type="match status" value="1"/>
</dbReference>
<dbReference type="AlphaFoldDB" id="A0A163JFD0"/>
<comment type="cofactor">
    <cofactor evidence="1">
        <name>Mg(2+)</name>
        <dbReference type="ChEBI" id="CHEBI:18420"/>
    </cofactor>
</comment>
<dbReference type="GO" id="GO:0008299">
    <property type="term" value="P:isoprenoid biosynthetic process"/>
    <property type="evidence" value="ECO:0007669"/>
    <property type="project" value="InterPro"/>
</dbReference>
<evidence type="ECO:0000256" key="6">
    <source>
        <dbReference type="RuleBase" id="RU004466"/>
    </source>
</evidence>
<comment type="caution">
    <text evidence="7">The sequence shown here is derived from an EMBL/GenBank/DDBJ whole genome shotgun (WGS) entry which is preliminary data.</text>
</comment>
<dbReference type="OrthoDB" id="9805316at2"/>
<evidence type="ECO:0000256" key="5">
    <source>
        <dbReference type="ARBA" id="ARBA00022842"/>
    </source>
</evidence>
<dbReference type="InterPro" id="IPR008949">
    <property type="entry name" value="Isoprenoid_synthase_dom_sf"/>
</dbReference>
<dbReference type="Proteomes" id="UP000076796">
    <property type="component" value="Unassembled WGS sequence"/>
</dbReference>
<dbReference type="EMBL" id="LWMH01000001">
    <property type="protein sequence ID" value="KZS46556.1"/>
    <property type="molecule type" value="Genomic_DNA"/>
</dbReference>
<dbReference type="PROSITE" id="PS00444">
    <property type="entry name" value="POLYPRENYL_SYNTHASE_2"/>
    <property type="match status" value="1"/>
</dbReference>
<proteinExistence type="inferred from homology"/>
<evidence type="ECO:0000256" key="2">
    <source>
        <dbReference type="ARBA" id="ARBA00006706"/>
    </source>
</evidence>
<protein>
    <submittedName>
        <fullName evidence="7">Poluprenyl synthetase</fullName>
    </submittedName>
</protein>
<gene>
    <name evidence="7" type="ORF">AWU65_11830</name>
</gene>
<sequence length="334" mass="36661">MNIHKQIGVDLASFDRLLREVVISDRDLSPPSVVLESVVNLINSGGKRLRPLMVMLGSRFGVSGHESAVMKTAVLLEYLHMASLVHDDIIDQSDMRRGMPTLHETTDVQTAVHIGNYMIARAIEWAAGHPGEESDGASEAVSEEDAYRLAELAALVTELCMGEYDQLHHRFNYDLTMEQYLEKTRCKTALLMAHCLKAGAEAAKADARTAELLFQFGEALGMAFQIRDDLLDFTQSKETIGKPAGADLRNGNITLPVIYALNEPALAAKIRQLGPGSADADMDEVILRIAGSSATEQSEELARSYAEQVQLMIGELADHPARCDLQALLHYFLP</sequence>
<reference evidence="7" key="1">
    <citation type="journal article" date="2016" name="Genome Announc.">
        <title>Draft genomes of two strains of Paenibacillus glucanolyticus with capability to degrade lignocellulose.</title>
        <authorList>
            <person name="Mathews S.L."/>
            <person name="Pawlak J."/>
            <person name="Grunden A.M."/>
        </authorList>
    </citation>
    <scope>NUCLEOTIDE SEQUENCE [LARGE SCALE GENOMIC DNA]</scope>
    <source>
        <strain evidence="7">SLM1</strain>
    </source>
</reference>
<keyword evidence="3 6" id="KW-0808">Transferase</keyword>
<keyword evidence="4" id="KW-0479">Metal-binding</keyword>
<dbReference type="PANTHER" id="PTHR12001:SF69">
    <property type="entry name" value="ALL TRANS-POLYPRENYL-DIPHOSPHATE SYNTHASE PDSS1"/>
    <property type="match status" value="1"/>
</dbReference>
<dbReference type="InterPro" id="IPR033749">
    <property type="entry name" value="Polyprenyl_synt_CS"/>
</dbReference>
<evidence type="ECO:0000313" key="7">
    <source>
        <dbReference type="EMBL" id="KZS46556.1"/>
    </source>
</evidence>
<evidence type="ECO:0000256" key="3">
    <source>
        <dbReference type="ARBA" id="ARBA00022679"/>
    </source>
</evidence>
<dbReference type="Pfam" id="PF00348">
    <property type="entry name" value="polyprenyl_synt"/>
    <property type="match status" value="1"/>
</dbReference>
<dbReference type="InterPro" id="IPR000092">
    <property type="entry name" value="Polyprenyl_synt"/>
</dbReference>
<name>A0A163JFD0_9BACL</name>
<evidence type="ECO:0000256" key="4">
    <source>
        <dbReference type="ARBA" id="ARBA00022723"/>
    </source>
</evidence>
<dbReference type="RefSeq" id="WP_063478382.1">
    <property type="nucleotide sequence ID" value="NZ_CP147845.1"/>
</dbReference>
<dbReference type="SUPFAM" id="SSF48576">
    <property type="entry name" value="Terpenoid synthases"/>
    <property type="match status" value="1"/>
</dbReference>
<dbReference type="GO" id="GO:0046872">
    <property type="term" value="F:metal ion binding"/>
    <property type="evidence" value="ECO:0007669"/>
    <property type="project" value="UniProtKB-KW"/>
</dbReference>
<evidence type="ECO:0000313" key="8">
    <source>
        <dbReference type="Proteomes" id="UP000076796"/>
    </source>
</evidence>
<dbReference type="PROSITE" id="PS00723">
    <property type="entry name" value="POLYPRENYL_SYNTHASE_1"/>
    <property type="match status" value="1"/>
</dbReference>
<keyword evidence="8" id="KW-1185">Reference proteome</keyword>
<organism evidence="7 8">
    <name type="scientific">Paenibacillus glucanolyticus</name>
    <dbReference type="NCBI Taxonomy" id="59843"/>
    <lineage>
        <taxon>Bacteria</taxon>
        <taxon>Bacillati</taxon>
        <taxon>Bacillota</taxon>
        <taxon>Bacilli</taxon>
        <taxon>Bacillales</taxon>
        <taxon>Paenibacillaceae</taxon>
        <taxon>Paenibacillus</taxon>
    </lineage>
</organism>
<dbReference type="CDD" id="cd00685">
    <property type="entry name" value="Trans_IPPS_HT"/>
    <property type="match status" value="1"/>
</dbReference>
<dbReference type="STRING" id="59843.A3958_11375"/>